<keyword evidence="2" id="KW-1185">Reference proteome</keyword>
<comment type="caution">
    <text evidence="1">The sequence shown here is derived from an EMBL/GenBank/DDBJ whole genome shotgun (WGS) entry which is preliminary data.</text>
</comment>
<evidence type="ECO:0000313" key="1">
    <source>
        <dbReference type="EMBL" id="PYG88504.1"/>
    </source>
</evidence>
<proteinExistence type="predicted"/>
<dbReference type="AlphaFoldDB" id="A0A318Y8F4"/>
<gene>
    <name evidence="1" type="ORF">LY28_01353</name>
</gene>
<reference evidence="1 2" key="1">
    <citation type="submission" date="2018-06" db="EMBL/GenBank/DDBJ databases">
        <title>Genomic Encyclopedia of Type Strains, Phase I: the one thousand microbial genomes (KMG-I) project.</title>
        <authorList>
            <person name="Kyrpides N."/>
        </authorList>
    </citation>
    <scope>NUCLEOTIDE SEQUENCE [LARGE SCALE GENOMIC DNA]</scope>
    <source>
        <strain evidence="1 2">DSM 19573</strain>
    </source>
</reference>
<dbReference type="RefSeq" id="WP_110461400.1">
    <property type="nucleotide sequence ID" value="NZ_QKMR01000006.1"/>
</dbReference>
<dbReference type="OrthoDB" id="1955141at2"/>
<dbReference type="Proteomes" id="UP000248132">
    <property type="component" value="Unassembled WGS sequence"/>
</dbReference>
<protein>
    <submittedName>
        <fullName evidence="1">Uncharacterized protein</fullName>
    </submittedName>
</protein>
<name>A0A318Y8F4_9FIRM</name>
<evidence type="ECO:0000313" key="2">
    <source>
        <dbReference type="Proteomes" id="UP000248132"/>
    </source>
</evidence>
<accession>A0A318Y8F4</accession>
<sequence length="174" mass="18612">MSDVPSSAQFIQQVSDAESQAVFKLGIVSDLFTNGTAKIQFDGEETASEKQYAYLDGYMPTVGDRVLLAVTSSSHVILGKISYNTTPSSGSTGNFTTLSVTGTTSLSGNLGFFGSTARTQTSISDMSSLQTTESPDSTYSSNEVNMLNHMKQDMTNTYNKLKDILNALQDLGLV</sequence>
<dbReference type="EMBL" id="QKMR01000006">
    <property type="protein sequence ID" value="PYG88504.1"/>
    <property type="molecule type" value="Genomic_DNA"/>
</dbReference>
<organism evidence="1 2">
    <name type="scientific">Ruminiclostridium sufflavum DSM 19573</name>
    <dbReference type="NCBI Taxonomy" id="1121337"/>
    <lineage>
        <taxon>Bacteria</taxon>
        <taxon>Bacillati</taxon>
        <taxon>Bacillota</taxon>
        <taxon>Clostridia</taxon>
        <taxon>Eubacteriales</taxon>
        <taxon>Oscillospiraceae</taxon>
        <taxon>Ruminiclostridium</taxon>
    </lineage>
</organism>